<feature type="region of interest" description="Disordered" evidence="1">
    <location>
        <begin position="233"/>
        <end position="261"/>
    </location>
</feature>
<accession>A0A086KGX9</accession>
<dbReference type="EMBL" id="AHZU02000498">
    <property type="protein sequence ID" value="KFG43647.1"/>
    <property type="molecule type" value="Genomic_DNA"/>
</dbReference>
<name>A0A086KGX9_TOXGO</name>
<feature type="region of interest" description="Disordered" evidence="1">
    <location>
        <begin position="274"/>
        <end position="313"/>
    </location>
</feature>
<dbReference type="PANTHER" id="PTHR10242">
    <property type="entry name" value="8-OXOGUANINE DNA GLYCOSYLASE"/>
    <property type="match status" value="1"/>
</dbReference>
<protein>
    <submittedName>
        <fullName evidence="2">Uncharacterized protein</fullName>
    </submittedName>
</protein>
<evidence type="ECO:0000313" key="3">
    <source>
        <dbReference type="Proteomes" id="UP000028837"/>
    </source>
</evidence>
<dbReference type="InterPro" id="IPR052054">
    <property type="entry name" value="Oxidative_DNA_repair_enzyme"/>
</dbReference>
<feature type="compositionally biased region" description="Basic and acidic residues" evidence="1">
    <location>
        <begin position="942"/>
        <end position="960"/>
    </location>
</feature>
<evidence type="ECO:0000313" key="2">
    <source>
        <dbReference type="EMBL" id="KFG43647.1"/>
    </source>
</evidence>
<dbReference type="GO" id="GO:0034039">
    <property type="term" value="F:8-oxo-7,8-dihydroguanine DNA N-glycosylase activity"/>
    <property type="evidence" value="ECO:0007669"/>
    <property type="project" value="TreeGrafter"/>
</dbReference>
<gene>
    <name evidence="2" type="ORF">TGDOM2_270750</name>
</gene>
<dbReference type="Gene3D" id="1.10.340.30">
    <property type="entry name" value="Hypothetical protein, domain 2"/>
    <property type="match status" value="1"/>
</dbReference>
<comment type="caution">
    <text evidence="2">The sequence shown here is derived from an EMBL/GenBank/DDBJ whole genome shotgun (WGS) entry which is preliminary data.</text>
</comment>
<feature type="region of interest" description="Disordered" evidence="1">
    <location>
        <begin position="679"/>
        <end position="744"/>
    </location>
</feature>
<feature type="compositionally biased region" description="Polar residues" evidence="1">
    <location>
        <begin position="925"/>
        <end position="935"/>
    </location>
</feature>
<evidence type="ECO:0000256" key="1">
    <source>
        <dbReference type="SAM" id="MobiDB-lite"/>
    </source>
</evidence>
<sequence length="1011" mass="108654">MGPGSGQVSLSPVLAPRVRLRSTQGDACECEAVSLGALSPSSHRQLLSAFAVVFPAECTPRNSAAANAATKRGTSPLARLSCSSPGFLSVSTPSALRPAPLCRPARLASPRLTPPRSPVSAPEAAPEAAARAAAVAAALGGPPRVSGTETPRGHKSSSCLSPLLASPGAPKTRRRRLVLAETQTRASFSPVRDDASGASTPLHSPSPPPAAGSSTGLHPDFFLHLHQWRSLPGPVSPVPKRPAEERRTVAATNSGSARDPEGVWRRWGRMEAGRLQSETDAAPGEDRLGAASRGRRGKAAVEPREQSCLGRRRIRDDAVEAAENPVELPEIPRKQLRTARGREDAHPLKATAAQMPSLEAERLETKQGDKGTKVTLLLSVPLWYSLANAVCSYGFFCMCPNRWTPETPPLCAASSPSASPATAPSSLELTAARLETDSTDRSRTSSDSSAVSDGRRSARASEATPAGGPRSGAQRGRRGQETVPAPVSPGGAATAPEEVRLAGSFSRPLRFGPLMEKSCEVSLRMQEAGKLRLEIAAGALLGPEDEAEILHQVRRMCRLQVEDWAHVQAFWKMHERAASRGFGLLFRSPTLWEDIVKTVTICNVRWRQSCVMNDLFCRRISSIPGSFPSPLDFLRFKAEDLSRLAGVGYRADRLLRLAHRVVDGSLDLAALDQGPPAPVSGDACLRPSPSAMTSTSSSTTSSFTPSAPGGDPRQVSPPSQGAAAVGGRRRRPGCTREEPPETVAKETLAPAAACEDPEERRRLRKEWTLKALLGIHGVGSFAAENILQLLGFTEVDAFDSETVRHMGEVHSVKSAKVKDVLDHARARFAAYRPYQFLAYWHELWECYEAKTGGRSDVWTAQTSAFLLQDERHLKPPAVTADAALPAYFFAPENTPENLLKQIRNGGLPFMAEPPSKRPSPAVLSGVQTPVAQQQTRRPRRGGKAEESREAGKDSEVERSSASRATRARRSREGTKQTEGVRKRRGVKAENGMETRSKSLRGRAKRLPQTCP</sequence>
<dbReference type="GO" id="GO:0005634">
    <property type="term" value="C:nucleus"/>
    <property type="evidence" value="ECO:0007669"/>
    <property type="project" value="TreeGrafter"/>
</dbReference>
<feature type="compositionally biased region" description="Basic and acidic residues" evidence="1">
    <location>
        <begin position="434"/>
        <end position="444"/>
    </location>
</feature>
<organism evidence="2 3">
    <name type="scientific">Toxoplasma gondii GAB2-2007-GAL-DOM2</name>
    <dbReference type="NCBI Taxonomy" id="1130820"/>
    <lineage>
        <taxon>Eukaryota</taxon>
        <taxon>Sar</taxon>
        <taxon>Alveolata</taxon>
        <taxon>Apicomplexa</taxon>
        <taxon>Conoidasida</taxon>
        <taxon>Coccidia</taxon>
        <taxon>Eucoccidiorida</taxon>
        <taxon>Eimeriorina</taxon>
        <taxon>Sarcocystidae</taxon>
        <taxon>Toxoplasma</taxon>
    </lineage>
</organism>
<feature type="compositionally biased region" description="Low complexity" evidence="1">
    <location>
        <begin position="687"/>
        <end position="708"/>
    </location>
</feature>
<dbReference type="GO" id="GO:0006285">
    <property type="term" value="P:base-excision repair, AP site formation"/>
    <property type="evidence" value="ECO:0007669"/>
    <property type="project" value="TreeGrafter"/>
</dbReference>
<dbReference type="OrthoDB" id="4951845at2759"/>
<feature type="compositionally biased region" description="Low complexity" evidence="1">
    <location>
        <begin position="156"/>
        <end position="170"/>
    </location>
</feature>
<dbReference type="VEuPathDB" id="ToxoDB:TGDOM2_270750"/>
<dbReference type="Proteomes" id="UP000028837">
    <property type="component" value="Unassembled WGS sequence"/>
</dbReference>
<feature type="compositionally biased region" description="Basic and acidic residues" evidence="1">
    <location>
        <begin position="970"/>
        <end position="996"/>
    </location>
</feature>
<reference evidence="2 3" key="1">
    <citation type="submission" date="2014-02" db="EMBL/GenBank/DDBJ databases">
        <authorList>
            <person name="Sibley D."/>
            <person name="Venepally P."/>
            <person name="Karamycheva S."/>
            <person name="Hadjithomas M."/>
            <person name="Khan A."/>
            <person name="Brunk B."/>
            <person name="Roos D."/>
            <person name="Caler E."/>
            <person name="Lorenzi H."/>
        </authorList>
    </citation>
    <scope>NUCLEOTIDE SEQUENCE [LARGE SCALE GENOMIC DNA]</scope>
    <source>
        <strain evidence="2 3">GAB2-2007-GAL-DOM2</strain>
    </source>
</reference>
<dbReference type="AlphaFoldDB" id="A0A086KGX9"/>
<proteinExistence type="predicted"/>
<feature type="region of interest" description="Disordered" evidence="1">
    <location>
        <begin position="434"/>
        <end position="497"/>
    </location>
</feature>
<dbReference type="PANTHER" id="PTHR10242:SF4">
    <property type="entry name" value="OS07G0657600 PROTEIN"/>
    <property type="match status" value="1"/>
</dbReference>
<feature type="region of interest" description="Disordered" evidence="1">
    <location>
        <begin position="106"/>
        <end position="218"/>
    </location>
</feature>
<feature type="region of interest" description="Disordered" evidence="1">
    <location>
        <begin position="906"/>
        <end position="1011"/>
    </location>
</feature>
<feature type="compositionally biased region" description="Low complexity" evidence="1">
    <location>
        <begin position="118"/>
        <end position="138"/>
    </location>
</feature>